<evidence type="ECO:0000256" key="2">
    <source>
        <dbReference type="ARBA" id="ARBA00022737"/>
    </source>
</evidence>
<dbReference type="PANTHER" id="PTHR10502">
    <property type="entry name" value="ANNEXIN"/>
    <property type="match status" value="1"/>
</dbReference>
<dbReference type="PANTHER" id="PTHR10502:SF99">
    <property type="entry name" value="ANNEXIN D3"/>
    <property type="match status" value="1"/>
</dbReference>
<gene>
    <name evidence="6" type="primary">ANN3_12</name>
    <name evidence="6" type="ORF">CK203_113120</name>
</gene>
<name>A0A438BTF8_VITVI</name>
<dbReference type="GO" id="GO:0005509">
    <property type="term" value="F:calcium ion binding"/>
    <property type="evidence" value="ECO:0007669"/>
    <property type="project" value="InterPro"/>
</dbReference>
<evidence type="ECO:0000256" key="4">
    <source>
        <dbReference type="ARBA" id="ARBA00023216"/>
    </source>
</evidence>
<keyword evidence="2" id="KW-0677">Repeat</keyword>
<evidence type="ECO:0000256" key="5">
    <source>
        <dbReference type="ARBA" id="ARBA00023302"/>
    </source>
</evidence>
<organism evidence="6 7">
    <name type="scientific">Vitis vinifera</name>
    <name type="common">Grape</name>
    <dbReference type="NCBI Taxonomy" id="29760"/>
    <lineage>
        <taxon>Eukaryota</taxon>
        <taxon>Viridiplantae</taxon>
        <taxon>Streptophyta</taxon>
        <taxon>Embryophyta</taxon>
        <taxon>Tracheophyta</taxon>
        <taxon>Spermatophyta</taxon>
        <taxon>Magnoliopsida</taxon>
        <taxon>eudicotyledons</taxon>
        <taxon>Gunneridae</taxon>
        <taxon>Pentapetalae</taxon>
        <taxon>rosids</taxon>
        <taxon>Vitales</taxon>
        <taxon>Vitaceae</taxon>
        <taxon>Viteae</taxon>
        <taxon>Vitis</taxon>
    </lineage>
</organism>
<evidence type="ECO:0000313" key="7">
    <source>
        <dbReference type="Proteomes" id="UP000288805"/>
    </source>
</evidence>
<sequence length="190" mass="21027">MSYWMEEPPERDAKLVEKTLKRGKAGITQLQVIVEIACASSPNHLMAVRQAYYSLFDCSLEEAITSKVSSSLQKVGLNLCFMHTICISMNDLQCGSCTTSTGLGELLQAIMSSGSDDLGSLLRVVILCIDAPEKHFAENIELLICYAPKGLKLKLCKHSPVQAMLELFNSNWLSQHICRINFRGNLLNGE</sequence>
<keyword evidence="5" id="KW-0111">Calcium/phospholipid-binding</keyword>
<dbReference type="SMART" id="SM00335">
    <property type="entry name" value="ANX"/>
    <property type="match status" value="1"/>
</dbReference>
<keyword evidence="3" id="KW-0106">Calcium</keyword>
<evidence type="ECO:0000256" key="3">
    <source>
        <dbReference type="ARBA" id="ARBA00022837"/>
    </source>
</evidence>
<evidence type="ECO:0000313" key="6">
    <source>
        <dbReference type="EMBL" id="RVW14251.1"/>
    </source>
</evidence>
<dbReference type="Gene3D" id="1.10.220.10">
    <property type="entry name" value="Annexin"/>
    <property type="match status" value="1"/>
</dbReference>
<reference evidence="6 7" key="1">
    <citation type="journal article" date="2018" name="PLoS Genet.">
        <title>Population sequencing reveals clonal diversity and ancestral inbreeding in the grapevine cultivar Chardonnay.</title>
        <authorList>
            <person name="Roach M.J."/>
            <person name="Johnson D.L."/>
            <person name="Bohlmann J."/>
            <person name="van Vuuren H.J."/>
            <person name="Jones S.J."/>
            <person name="Pretorius I.S."/>
            <person name="Schmidt S.A."/>
            <person name="Borneman A.R."/>
        </authorList>
    </citation>
    <scope>NUCLEOTIDE SEQUENCE [LARGE SCALE GENOMIC DNA]</scope>
    <source>
        <strain evidence="7">cv. Chardonnay</strain>
        <tissue evidence="6">Leaf</tissue>
    </source>
</reference>
<evidence type="ECO:0000256" key="1">
    <source>
        <dbReference type="ARBA" id="ARBA00022723"/>
    </source>
</evidence>
<dbReference type="InterPro" id="IPR037104">
    <property type="entry name" value="Annexin_sf"/>
</dbReference>
<dbReference type="Proteomes" id="UP000288805">
    <property type="component" value="Unassembled WGS sequence"/>
</dbReference>
<dbReference type="EMBL" id="QGNW01002624">
    <property type="protein sequence ID" value="RVW14251.1"/>
    <property type="molecule type" value="Genomic_DNA"/>
</dbReference>
<dbReference type="Pfam" id="PF00191">
    <property type="entry name" value="Annexin"/>
    <property type="match status" value="1"/>
</dbReference>
<protein>
    <submittedName>
        <fullName evidence="6">Annexin D3</fullName>
    </submittedName>
</protein>
<accession>A0A438BTF8</accession>
<dbReference type="GO" id="GO:0006950">
    <property type="term" value="P:response to stress"/>
    <property type="evidence" value="ECO:0007669"/>
    <property type="project" value="UniProtKB-ARBA"/>
</dbReference>
<dbReference type="AlphaFoldDB" id="A0A438BTF8"/>
<comment type="caution">
    <text evidence="6">The sequence shown here is derived from an EMBL/GenBank/DDBJ whole genome shotgun (WGS) entry which is preliminary data.</text>
</comment>
<keyword evidence="1" id="KW-0479">Metal-binding</keyword>
<dbReference type="FunFam" id="1.10.220.10:FF:000006">
    <property type="entry name" value="Annexin"/>
    <property type="match status" value="1"/>
</dbReference>
<dbReference type="GO" id="GO:0005544">
    <property type="term" value="F:calcium-dependent phospholipid binding"/>
    <property type="evidence" value="ECO:0007669"/>
    <property type="project" value="UniProtKB-KW"/>
</dbReference>
<proteinExistence type="predicted"/>
<dbReference type="PROSITE" id="PS51897">
    <property type="entry name" value="ANNEXIN_2"/>
    <property type="match status" value="1"/>
</dbReference>
<dbReference type="SUPFAM" id="SSF47874">
    <property type="entry name" value="Annexin"/>
    <property type="match status" value="1"/>
</dbReference>
<keyword evidence="4" id="KW-0041">Annexin</keyword>
<dbReference type="InterPro" id="IPR018502">
    <property type="entry name" value="Annexin_repeat"/>
</dbReference>